<comment type="similarity">
    <text evidence="1">Belongs to the DNA polymerase type-Y family.</text>
</comment>
<dbReference type="GO" id="GO:0003887">
    <property type="term" value="F:DNA-directed DNA polymerase activity"/>
    <property type="evidence" value="ECO:0007669"/>
    <property type="project" value="TreeGrafter"/>
</dbReference>
<dbReference type="GO" id="GO:0005829">
    <property type="term" value="C:cytosol"/>
    <property type="evidence" value="ECO:0007669"/>
    <property type="project" value="TreeGrafter"/>
</dbReference>
<dbReference type="Pfam" id="PF13438">
    <property type="entry name" value="DUF4113"/>
    <property type="match status" value="1"/>
</dbReference>
<dbReference type="AlphaFoldDB" id="A0A495J1N1"/>
<dbReference type="InterPro" id="IPR017961">
    <property type="entry name" value="DNA_pol_Y-fam_little_finger"/>
</dbReference>
<dbReference type="SUPFAM" id="SSF56672">
    <property type="entry name" value="DNA/RNA polymerases"/>
    <property type="match status" value="1"/>
</dbReference>
<proteinExistence type="inferred from homology"/>
<dbReference type="PROSITE" id="PS50173">
    <property type="entry name" value="UMUC"/>
    <property type="match status" value="1"/>
</dbReference>
<accession>A0A495J1N1</accession>
<keyword evidence="2" id="KW-0227">DNA damage</keyword>
<sequence>MIGIIDCNNFYASCERVFNPALKDVPVIIYSNNDGAVIARSEEAKALGIGMAVPMFEIKRLMKLHDIKGFSSNYTLYGDMSRRIKAIIRTFFKDVEDYSIDESFVDCDGLEYRVFFDYIKTARDKISHWFGVPVSIGVAETKTLAKLANRIAKKQYRKIGVYIIDNEEKRLSALRSTEINDVWGIGGRITKRLNAKGIYTAYDLSLLDTDWAKANFSVVLQRTVYELKGIPCIPLELIPPGKQNIASQKSFGVYQTELEPIAEALANYTARVAEKLRRQKCVAGGIEVWLGTNNFSKTDKQYFPSIHIVCDIPTDYTPYLIKRAVTGLKKIYRKEFLYKRVGVMLTDIRDASDGTLNLFCPYTRQKEITVIKQVDRINRLLGRDTVRSAQQGFVADWRMKQESLSGFFTTRLSDIIEIK</sequence>
<dbReference type="PANTHER" id="PTHR11076:SF34">
    <property type="entry name" value="PROTEIN UMUC"/>
    <property type="match status" value="1"/>
</dbReference>
<gene>
    <name evidence="7" type="ORF">BDD43_3027</name>
</gene>
<dbReference type="EMBL" id="RBKU01000001">
    <property type="protein sequence ID" value="RKR82837.1"/>
    <property type="molecule type" value="Genomic_DNA"/>
</dbReference>
<keyword evidence="3" id="KW-0741">SOS mutagenesis</keyword>
<evidence type="ECO:0000313" key="7">
    <source>
        <dbReference type="EMBL" id="RKR82837.1"/>
    </source>
</evidence>
<comment type="caution">
    <text evidence="7">The sequence shown here is derived from an EMBL/GenBank/DDBJ whole genome shotgun (WGS) entry which is preliminary data.</text>
</comment>
<dbReference type="InterPro" id="IPR001126">
    <property type="entry name" value="UmuC"/>
</dbReference>
<keyword evidence="4" id="KW-0234">DNA repair</keyword>
<evidence type="ECO:0000256" key="4">
    <source>
        <dbReference type="ARBA" id="ARBA00023204"/>
    </source>
</evidence>
<organism evidence="7 8">
    <name type="scientific">Mucilaginibacter gracilis</name>
    <dbReference type="NCBI Taxonomy" id="423350"/>
    <lineage>
        <taxon>Bacteria</taxon>
        <taxon>Pseudomonadati</taxon>
        <taxon>Bacteroidota</taxon>
        <taxon>Sphingobacteriia</taxon>
        <taxon>Sphingobacteriales</taxon>
        <taxon>Sphingobacteriaceae</taxon>
        <taxon>Mucilaginibacter</taxon>
    </lineage>
</organism>
<dbReference type="GO" id="GO:0009432">
    <property type="term" value="P:SOS response"/>
    <property type="evidence" value="ECO:0007669"/>
    <property type="project" value="UniProtKB-KW"/>
</dbReference>
<dbReference type="InterPro" id="IPR050116">
    <property type="entry name" value="DNA_polymerase-Y"/>
</dbReference>
<dbReference type="GO" id="GO:0042276">
    <property type="term" value="P:error-prone translesion synthesis"/>
    <property type="evidence" value="ECO:0007669"/>
    <property type="project" value="TreeGrafter"/>
</dbReference>
<dbReference type="GO" id="GO:0003684">
    <property type="term" value="F:damaged DNA binding"/>
    <property type="evidence" value="ECO:0007669"/>
    <property type="project" value="InterPro"/>
</dbReference>
<dbReference type="Pfam" id="PF00817">
    <property type="entry name" value="IMS"/>
    <property type="match status" value="1"/>
</dbReference>
<dbReference type="CDD" id="cd01700">
    <property type="entry name" value="PolY_Pol_V_umuC"/>
    <property type="match status" value="1"/>
</dbReference>
<name>A0A495J1N1_9SPHI</name>
<reference evidence="7 8" key="1">
    <citation type="submission" date="2018-10" db="EMBL/GenBank/DDBJ databases">
        <title>Genomic Encyclopedia of Archaeal and Bacterial Type Strains, Phase II (KMG-II): from individual species to whole genera.</title>
        <authorList>
            <person name="Goeker M."/>
        </authorList>
    </citation>
    <scope>NUCLEOTIDE SEQUENCE [LARGE SCALE GENOMIC DNA]</scope>
    <source>
        <strain evidence="7 8">DSM 18602</strain>
    </source>
</reference>
<dbReference type="OrthoDB" id="9808813at2"/>
<dbReference type="GO" id="GO:0006281">
    <property type="term" value="P:DNA repair"/>
    <property type="evidence" value="ECO:0007669"/>
    <property type="project" value="UniProtKB-KW"/>
</dbReference>
<dbReference type="Gene3D" id="3.40.1170.60">
    <property type="match status" value="1"/>
</dbReference>
<evidence type="ECO:0000313" key="8">
    <source>
        <dbReference type="Proteomes" id="UP000268007"/>
    </source>
</evidence>
<keyword evidence="5" id="KW-0742">SOS response</keyword>
<dbReference type="InterPro" id="IPR043128">
    <property type="entry name" value="Rev_trsase/Diguanyl_cyclase"/>
</dbReference>
<dbReference type="PANTHER" id="PTHR11076">
    <property type="entry name" value="DNA REPAIR POLYMERASE UMUC / TRANSFERASE FAMILY MEMBER"/>
    <property type="match status" value="1"/>
</dbReference>
<protein>
    <submittedName>
        <fullName evidence="7">DNA polymerase V</fullName>
    </submittedName>
</protein>
<evidence type="ECO:0000256" key="1">
    <source>
        <dbReference type="ARBA" id="ARBA00010945"/>
    </source>
</evidence>
<dbReference type="Proteomes" id="UP000268007">
    <property type="component" value="Unassembled WGS sequence"/>
</dbReference>
<evidence type="ECO:0000256" key="5">
    <source>
        <dbReference type="ARBA" id="ARBA00023236"/>
    </source>
</evidence>
<feature type="domain" description="UmuC" evidence="6">
    <location>
        <begin position="2"/>
        <end position="186"/>
    </location>
</feature>
<evidence type="ECO:0000259" key="6">
    <source>
        <dbReference type="PROSITE" id="PS50173"/>
    </source>
</evidence>
<dbReference type="Pfam" id="PF11799">
    <property type="entry name" value="IMS_C"/>
    <property type="match status" value="1"/>
</dbReference>
<dbReference type="InterPro" id="IPR043502">
    <property type="entry name" value="DNA/RNA_pol_sf"/>
</dbReference>
<keyword evidence="8" id="KW-1185">Reference proteome</keyword>
<dbReference type="RefSeq" id="WP_121198397.1">
    <property type="nucleotide sequence ID" value="NZ_RBKU01000001.1"/>
</dbReference>
<evidence type="ECO:0000256" key="2">
    <source>
        <dbReference type="ARBA" id="ARBA00022763"/>
    </source>
</evidence>
<dbReference type="Gene3D" id="3.30.70.270">
    <property type="match status" value="1"/>
</dbReference>
<evidence type="ECO:0000256" key="3">
    <source>
        <dbReference type="ARBA" id="ARBA00023199"/>
    </source>
</evidence>
<dbReference type="InterPro" id="IPR025188">
    <property type="entry name" value="DUF4113"/>
</dbReference>